<dbReference type="InterPro" id="IPR012166">
    <property type="entry name" value="Uncharacterised_RocB"/>
</dbReference>
<dbReference type="SUPFAM" id="SSF53187">
    <property type="entry name" value="Zn-dependent exopeptidases"/>
    <property type="match status" value="1"/>
</dbReference>
<evidence type="ECO:0000313" key="1">
    <source>
        <dbReference type="EMBL" id="MPL67128.1"/>
    </source>
</evidence>
<comment type="caution">
    <text evidence="1">The sequence shown here is derived from an EMBL/GenBank/DDBJ whole genome shotgun (WGS) entry which is preliminary data.</text>
</comment>
<name>A0A644TJJ5_9ZZZZ</name>
<gene>
    <name evidence="1" type="primary">rocB_1</name>
    <name evidence="1" type="ORF">SDC9_12818</name>
</gene>
<dbReference type="GO" id="GO:0016787">
    <property type="term" value="F:hydrolase activity"/>
    <property type="evidence" value="ECO:0007669"/>
    <property type="project" value="InterPro"/>
</dbReference>
<protein>
    <submittedName>
        <fullName evidence="1">Protein RocB</fullName>
    </submittedName>
</protein>
<organism evidence="1">
    <name type="scientific">bioreactor metagenome</name>
    <dbReference type="NCBI Taxonomy" id="1076179"/>
    <lineage>
        <taxon>unclassified sequences</taxon>
        <taxon>metagenomes</taxon>
        <taxon>ecological metagenomes</taxon>
    </lineage>
</organism>
<sequence length="518" mass="57815">MKEKILKLLTEMVAINSRTNTENERKIEDYLYGVLCGLPYFKTHGTHFGQIALPGDSCGRRIVYGLVKGKSNKTVVLMNHHDVVGTEVYGTLEPYAFNMSELAKKLGTELLDEDVHKDLLSGEWLFGRGSCDMKGGIAVQLALLEDYSQSPDAGNLLFVSVPDEESFSAGMRGALWLFEEFEKDWNLEYKLLINCEPNEKIGHKQVVSVGSVGKLLPVVLVQGKAVQIGSYYEGINPILLLSEIVCATEGDENLVEICGNEATVPPVWNFMRDLKDSYDFSLPQRAVAYCNILTFYKTPADIMQLFLEKCQSVVARMQLGHKHKADIKIMPYSELFILAQKKKGFATFFAKLQRDIEEAVHVQGSDYPSVTIQMLQEVLNFANVTEPVIIIGFAPPYYPATNSIKLAGASFEKIMQTISDSLPVVFKQYFLGVSDCSYCGVDGPIAGDYYITNTPVWGSLYSFDIGALNRVKIPFVLLGPWGKSLHQRTERVNLVSLTDVLPPVLQKVIKDVWTKDII</sequence>
<dbReference type="EMBL" id="VSSQ01000035">
    <property type="protein sequence ID" value="MPL67128.1"/>
    <property type="molecule type" value="Genomic_DNA"/>
</dbReference>
<dbReference type="PIRSF" id="PIRSF010386">
    <property type="entry name" value="RocB"/>
    <property type="match status" value="1"/>
</dbReference>
<dbReference type="InterPro" id="IPR050072">
    <property type="entry name" value="Peptidase_M20A"/>
</dbReference>
<proteinExistence type="predicted"/>
<dbReference type="PANTHER" id="PTHR43808">
    <property type="entry name" value="ACETYLORNITHINE DEACETYLASE"/>
    <property type="match status" value="1"/>
</dbReference>
<reference evidence="1" key="1">
    <citation type="submission" date="2019-08" db="EMBL/GenBank/DDBJ databases">
        <authorList>
            <person name="Kucharzyk K."/>
            <person name="Murdoch R.W."/>
            <person name="Higgins S."/>
            <person name="Loffler F."/>
        </authorList>
    </citation>
    <scope>NUCLEOTIDE SEQUENCE</scope>
</reference>
<accession>A0A644TJJ5</accession>
<dbReference type="AlphaFoldDB" id="A0A644TJJ5"/>
<dbReference type="InterPro" id="IPR002933">
    <property type="entry name" value="Peptidase_M20"/>
</dbReference>
<dbReference type="Pfam" id="PF01546">
    <property type="entry name" value="Peptidase_M20"/>
    <property type="match status" value="1"/>
</dbReference>
<dbReference type="PANTHER" id="PTHR43808:SF27">
    <property type="entry name" value="PROTEIN ROCB"/>
    <property type="match status" value="1"/>
</dbReference>
<dbReference type="Gene3D" id="3.40.630.10">
    <property type="entry name" value="Zn peptidases"/>
    <property type="match status" value="1"/>
</dbReference>